<feature type="coiled-coil region" evidence="1">
    <location>
        <begin position="50"/>
        <end position="77"/>
    </location>
</feature>
<evidence type="ECO:0000256" key="1">
    <source>
        <dbReference type="SAM" id="Coils"/>
    </source>
</evidence>
<dbReference type="AlphaFoldDB" id="A0A6A5AG08"/>
<proteinExistence type="predicted"/>
<accession>A0A6A5AG08</accession>
<comment type="caution">
    <text evidence="2">The sequence shown here is derived from an EMBL/GenBank/DDBJ whole genome shotgun (WGS) entry which is preliminary data.</text>
</comment>
<dbReference type="Proteomes" id="UP000469452">
    <property type="component" value="Unassembled WGS sequence"/>
</dbReference>
<evidence type="ECO:0000313" key="2">
    <source>
        <dbReference type="EMBL" id="KAF0772974.1"/>
    </source>
</evidence>
<keyword evidence="1" id="KW-0175">Coiled coil</keyword>
<name>A0A6A5AG08_APHAT</name>
<gene>
    <name evidence="2" type="ORF">AaE_002228</name>
</gene>
<sequence length="98" mass="11112">MVQSNLNQTPAVSITKTSPMELIIALKPATPLDIVVMGAKNDLCEVKWQLKDNQKILDELRTSLQAMQKEVLNRNQKRTSKAVKATKDFNVSEHEYML</sequence>
<organism evidence="2 3">
    <name type="scientific">Aphanomyces astaci</name>
    <name type="common">Crayfish plague agent</name>
    <dbReference type="NCBI Taxonomy" id="112090"/>
    <lineage>
        <taxon>Eukaryota</taxon>
        <taxon>Sar</taxon>
        <taxon>Stramenopiles</taxon>
        <taxon>Oomycota</taxon>
        <taxon>Saprolegniomycetes</taxon>
        <taxon>Saprolegniales</taxon>
        <taxon>Verrucalvaceae</taxon>
        <taxon>Aphanomyces</taxon>
    </lineage>
</organism>
<protein>
    <submittedName>
        <fullName evidence="2">Uncharacterized protein</fullName>
    </submittedName>
</protein>
<dbReference type="EMBL" id="VJMI01004506">
    <property type="protein sequence ID" value="KAF0772974.1"/>
    <property type="molecule type" value="Genomic_DNA"/>
</dbReference>
<evidence type="ECO:0000313" key="3">
    <source>
        <dbReference type="Proteomes" id="UP000469452"/>
    </source>
</evidence>
<reference evidence="2 3" key="1">
    <citation type="submission" date="2019-06" db="EMBL/GenBank/DDBJ databases">
        <title>Genomics analysis of Aphanomyces spp. identifies a new class of oomycete effector associated with host adaptation.</title>
        <authorList>
            <person name="Gaulin E."/>
        </authorList>
    </citation>
    <scope>NUCLEOTIDE SEQUENCE [LARGE SCALE GENOMIC DNA]</scope>
    <source>
        <strain evidence="2 3">E</strain>
    </source>
</reference>